<dbReference type="Pfam" id="PF00515">
    <property type="entry name" value="TPR_1"/>
    <property type="match status" value="1"/>
</dbReference>
<dbReference type="PANTHER" id="PTHR37422:SF13">
    <property type="entry name" value="LIPOPOLYSACCHARIDE BIOSYNTHESIS PROTEIN PA4999-RELATED"/>
    <property type="match status" value="1"/>
</dbReference>
<protein>
    <recommendedName>
        <fullName evidence="7">O-antigen ligase-related domain-containing protein</fullName>
    </recommendedName>
</protein>
<dbReference type="Gene3D" id="1.25.40.10">
    <property type="entry name" value="Tetratricopeptide repeat domain"/>
    <property type="match status" value="2"/>
</dbReference>
<dbReference type="PANTHER" id="PTHR37422">
    <property type="entry name" value="TEICHURONIC ACID BIOSYNTHESIS PROTEIN TUAE"/>
    <property type="match status" value="1"/>
</dbReference>
<comment type="subcellular location">
    <subcellularLocation>
        <location evidence="1">Membrane</location>
        <topology evidence="1">Multi-pass membrane protein</topology>
    </subcellularLocation>
</comment>
<evidence type="ECO:0000313" key="9">
    <source>
        <dbReference type="Proteomes" id="UP000230232"/>
    </source>
</evidence>
<dbReference type="Proteomes" id="UP000230232">
    <property type="component" value="Unassembled WGS sequence"/>
</dbReference>
<dbReference type="InterPro" id="IPR019734">
    <property type="entry name" value="TPR_rpt"/>
</dbReference>
<dbReference type="InterPro" id="IPR007016">
    <property type="entry name" value="O-antigen_ligase-rel_domated"/>
</dbReference>
<feature type="transmembrane region" description="Helical" evidence="6">
    <location>
        <begin position="167"/>
        <end position="187"/>
    </location>
</feature>
<feature type="non-terminal residue" evidence="8">
    <location>
        <position position="1"/>
    </location>
</feature>
<accession>A0A2H0R719</accession>
<reference evidence="8 9" key="1">
    <citation type="submission" date="2017-09" db="EMBL/GenBank/DDBJ databases">
        <title>Depth-based differentiation of microbial function through sediment-hosted aquifers and enrichment of novel symbionts in the deep terrestrial subsurface.</title>
        <authorList>
            <person name="Probst A.J."/>
            <person name="Ladd B."/>
            <person name="Jarett J.K."/>
            <person name="Geller-Mcgrath D.E."/>
            <person name="Sieber C.M."/>
            <person name="Emerson J.B."/>
            <person name="Anantharaman K."/>
            <person name="Thomas B.C."/>
            <person name="Malmstrom R."/>
            <person name="Stieglmeier M."/>
            <person name="Klingl A."/>
            <person name="Woyke T."/>
            <person name="Ryan C.M."/>
            <person name="Banfield J.F."/>
        </authorList>
    </citation>
    <scope>NUCLEOTIDE SEQUENCE [LARGE SCALE GENOMIC DNA]</scope>
    <source>
        <strain evidence="8">CG10_big_fil_rev_8_21_14_0_10_46_23</strain>
    </source>
</reference>
<feature type="transmembrane region" description="Helical" evidence="6">
    <location>
        <begin position="223"/>
        <end position="239"/>
    </location>
</feature>
<dbReference type="AlphaFoldDB" id="A0A2H0R719"/>
<dbReference type="GO" id="GO:0016020">
    <property type="term" value="C:membrane"/>
    <property type="evidence" value="ECO:0007669"/>
    <property type="project" value="UniProtKB-SubCell"/>
</dbReference>
<feature type="repeat" description="TPR" evidence="5">
    <location>
        <begin position="369"/>
        <end position="402"/>
    </location>
</feature>
<organism evidence="8 9">
    <name type="scientific">Candidatus Yanofskybacteria bacterium CG10_big_fil_rev_8_21_14_0_10_46_23</name>
    <dbReference type="NCBI Taxonomy" id="1975098"/>
    <lineage>
        <taxon>Bacteria</taxon>
        <taxon>Candidatus Yanofskyibacteriota</taxon>
    </lineage>
</organism>
<feature type="domain" description="O-antigen ligase-related" evidence="7">
    <location>
        <begin position="17"/>
        <end position="139"/>
    </location>
</feature>
<keyword evidence="4 6" id="KW-0472">Membrane</keyword>
<keyword evidence="5" id="KW-0802">TPR repeat</keyword>
<dbReference type="Pfam" id="PF04932">
    <property type="entry name" value="Wzy_C"/>
    <property type="match status" value="1"/>
</dbReference>
<evidence type="ECO:0000259" key="7">
    <source>
        <dbReference type="Pfam" id="PF04932"/>
    </source>
</evidence>
<dbReference type="SMART" id="SM00028">
    <property type="entry name" value="TPR"/>
    <property type="match status" value="2"/>
</dbReference>
<keyword evidence="2 6" id="KW-0812">Transmembrane</keyword>
<keyword evidence="3 6" id="KW-1133">Transmembrane helix</keyword>
<dbReference type="SUPFAM" id="SSF48452">
    <property type="entry name" value="TPR-like"/>
    <property type="match status" value="1"/>
</dbReference>
<proteinExistence type="predicted"/>
<evidence type="ECO:0000256" key="4">
    <source>
        <dbReference type="ARBA" id="ARBA00023136"/>
    </source>
</evidence>
<sequence length="518" mass="57683">LYLKNFQSEFSAGQKAMVKRIFVGLLILAAIFASLIFIFQDSGFVQRIHYLNRITDFSLSADTVETRIWAWRAGLTGWLESAKTMIFGFGPENFNVPFSEHFNPQFYRGLGSETLFDRAHNMFVEILVTMGILGFLAYVGIFFFSFKSSSKIIRQANSPDGDKNLKIFGVGFIALLIAYIIHNAFIFDTSANFLVFFSVLGAMTFFSQTARTDQGGVSLQGKFKIALVILLIGVATLIYKTNILPAKANYATTRAIVRGWAGDFSGAVEKFKESVSYDVPGKYEYRHRMTQYVLGPANSAAITPEVGRAVLDVISEVQKNAEERQRDYLPYLYLSRLNIVLGKADPTSPFNDAALEQANRALAISPNFIRTYYELAQAYLNKKEPERAAEYFQQAIDLNPEVGLSYWYLSIAQFELGDTAGGLASVEAAQTYGFALGEIELLRLVNVYRDSNDFQKLAELYKRLTELDDKNPQYFASLAVAYANAGDIDGAVAAALRAGQLDPTFASEAQAFIRSLGR</sequence>
<feature type="transmembrane region" description="Helical" evidence="6">
    <location>
        <begin position="122"/>
        <end position="146"/>
    </location>
</feature>
<dbReference type="InterPro" id="IPR011990">
    <property type="entry name" value="TPR-like_helical_dom_sf"/>
</dbReference>
<evidence type="ECO:0000256" key="1">
    <source>
        <dbReference type="ARBA" id="ARBA00004141"/>
    </source>
</evidence>
<dbReference type="EMBL" id="PCXO01000003">
    <property type="protein sequence ID" value="PIR41625.1"/>
    <property type="molecule type" value="Genomic_DNA"/>
</dbReference>
<dbReference type="PROSITE" id="PS50005">
    <property type="entry name" value="TPR"/>
    <property type="match status" value="1"/>
</dbReference>
<gene>
    <name evidence="8" type="ORF">COV31_00080</name>
</gene>
<dbReference type="PROSITE" id="PS50293">
    <property type="entry name" value="TPR_REGION"/>
    <property type="match status" value="1"/>
</dbReference>
<evidence type="ECO:0000256" key="3">
    <source>
        <dbReference type="ARBA" id="ARBA00022989"/>
    </source>
</evidence>
<dbReference type="InterPro" id="IPR051533">
    <property type="entry name" value="WaaL-like"/>
</dbReference>
<name>A0A2H0R719_9BACT</name>
<dbReference type="Pfam" id="PF13432">
    <property type="entry name" value="TPR_16"/>
    <property type="match status" value="1"/>
</dbReference>
<evidence type="ECO:0000256" key="5">
    <source>
        <dbReference type="PROSITE-ProRule" id="PRU00339"/>
    </source>
</evidence>
<evidence type="ECO:0000256" key="2">
    <source>
        <dbReference type="ARBA" id="ARBA00022692"/>
    </source>
</evidence>
<evidence type="ECO:0000313" key="8">
    <source>
        <dbReference type="EMBL" id="PIR41625.1"/>
    </source>
</evidence>
<feature type="transmembrane region" description="Helical" evidence="6">
    <location>
        <begin position="21"/>
        <end position="39"/>
    </location>
</feature>
<evidence type="ECO:0000256" key="6">
    <source>
        <dbReference type="SAM" id="Phobius"/>
    </source>
</evidence>
<comment type="caution">
    <text evidence="8">The sequence shown here is derived from an EMBL/GenBank/DDBJ whole genome shotgun (WGS) entry which is preliminary data.</text>
</comment>